<evidence type="ECO:0000256" key="1">
    <source>
        <dbReference type="ARBA" id="ARBA00023125"/>
    </source>
</evidence>
<dbReference type="PANTHER" id="PTHR30055:SF231">
    <property type="entry name" value="TRANSCRIPTIONAL REGULATORY PROTEIN (PROBABLY DEOR-FAMILY)-RELATED"/>
    <property type="match status" value="1"/>
</dbReference>
<dbReference type="Gene3D" id="1.10.357.10">
    <property type="entry name" value="Tetracycline Repressor, domain 2"/>
    <property type="match status" value="1"/>
</dbReference>
<dbReference type="OrthoDB" id="6929199at2"/>
<feature type="DNA-binding region" description="H-T-H motif" evidence="2">
    <location>
        <begin position="54"/>
        <end position="73"/>
    </location>
</feature>
<dbReference type="GO" id="GO:0003700">
    <property type="term" value="F:DNA-binding transcription factor activity"/>
    <property type="evidence" value="ECO:0007669"/>
    <property type="project" value="TreeGrafter"/>
</dbReference>
<accession>A0A4R6S625</accession>
<feature type="domain" description="HTH tetR-type" evidence="4">
    <location>
        <begin position="31"/>
        <end position="91"/>
    </location>
</feature>
<dbReference type="SUPFAM" id="SSF46689">
    <property type="entry name" value="Homeodomain-like"/>
    <property type="match status" value="1"/>
</dbReference>
<dbReference type="EMBL" id="SNYA01000002">
    <property type="protein sequence ID" value="TDP94226.1"/>
    <property type="molecule type" value="Genomic_DNA"/>
</dbReference>
<evidence type="ECO:0000256" key="2">
    <source>
        <dbReference type="PROSITE-ProRule" id="PRU00335"/>
    </source>
</evidence>
<feature type="compositionally biased region" description="Polar residues" evidence="3">
    <location>
        <begin position="1"/>
        <end position="19"/>
    </location>
</feature>
<dbReference type="PANTHER" id="PTHR30055">
    <property type="entry name" value="HTH-TYPE TRANSCRIPTIONAL REGULATOR RUTR"/>
    <property type="match status" value="1"/>
</dbReference>
<comment type="caution">
    <text evidence="5">The sequence shown here is derived from an EMBL/GenBank/DDBJ whole genome shotgun (WGS) entry which is preliminary data.</text>
</comment>
<evidence type="ECO:0000313" key="5">
    <source>
        <dbReference type="EMBL" id="TDP94226.1"/>
    </source>
</evidence>
<protein>
    <submittedName>
        <fullName evidence="5">TetR family transcriptional regulator</fullName>
    </submittedName>
</protein>
<feature type="compositionally biased region" description="Basic and acidic residues" evidence="3">
    <location>
        <begin position="208"/>
        <end position="226"/>
    </location>
</feature>
<dbReference type="GO" id="GO:0000976">
    <property type="term" value="F:transcription cis-regulatory region binding"/>
    <property type="evidence" value="ECO:0007669"/>
    <property type="project" value="TreeGrafter"/>
</dbReference>
<evidence type="ECO:0000259" key="4">
    <source>
        <dbReference type="PROSITE" id="PS50977"/>
    </source>
</evidence>
<feature type="region of interest" description="Disordered" evidence="3">
    <location>
        <begin position="207"/>
        <end position="240"/>
    </location>
</feature>
<keyword evidence="1 2" id="KW-0238">DNA-binding</keyword>
<reference evidence="5 6" key="1">
    <citation type="submission" date="2019-03" db="EMBL/GenBank/DDBJ databases">
        <title>Genomic analyses of the natural microbiome of Caenorhabditis elegans.</title>
        <authorList>
            <person name="Samuel B."/>
        </authorList>
    </citation>
    <scope>NUCLEOTIDE SEQUENCE [LARGE SCALE GENOMIC DNA]</scope>
    <source>
        <strain evidence="5 6">JUb18</strain>
    </source>
</reference>
<sequence>MVTSVDPQTASTVPGSSAHTATATPRRRDPEARRREILAAAAELAAEHGVAALTHRAIAARAGVPLGSTTQHFASIDELREAALQQLAEEIDESLATIEPYVAEIAHDPTRVIDDVVTFLHDRRTVLSDIALMTSGTTDPRLRALALRWNDRLIDMLTGPVGAEAALAISVYLDGATIHAGLHDEPLSREHLTRVLLALARLPQVPDLPDRPELPERTGVRDRPDLTEVSGQRRTTDRTP</sequence>
<evidence type="ECO:0000256" key="3">
    <source>
        <dbReference type="SAM" id="MobiDB-lite"/>
    </source>
</evidence>
<dbReference type="PROSITE" id="PS50977">
    <property type="entry name" value="HTH_TETR_2"/>
    <property type="match status" value="1"/>
</dbReference>
<proteinExistence type="predicted"/>
<dbReference type="PRINTS" id="PR00455">
    <property type="entry name" value="HTHTETR"/>
</dbReference>
<dbReference type="AlphaFoldDB" id="A0A4R6S625"/>
<dbReference type="InterPro" id="IPR001647">
    <property type="entry name" value="HTH_TetR"/>
</dbReference>
<dbReference type="InterPro" id="IPR050109">
    <property type="entry name" value="HTH-type_TetR-like_transc_reg"/>
</dbReference>
<dbReference type="Proteomes" id="UP000295601">
    <property type="component" value="Unassembled WGS sequence"/>
</dbReference>
<gene>
    <name evidence="5" type="ORF">EDF62_0633</name>
</gene>
<dbReference type="InterPro" id="IPR009057">
    <property type="entry name" value="Homeodomain-like_sf"/>
</dbReference>
<dbReference type="Pfam" id="PF00440">
    <property type="entry name" value="TetR_N"/>
    <property type="match status" value="1"/>
</dbReference>
<evidence type="ECO:0000313" key="6">
    <source>
        <dbReference type="Proteomes" id="UP000295601"/>
    </source>
</evidence>
<feature type="region of interest" description="Disordered" evidence="3">
    <location>
        <begin position="1"/>
        <end position="32"/>
    </location>
</feature>
<keyword evidence="6" id="KW-1185">Reference proteome</keyword>
<name>A0A4R6S625_9MICO</name>
<organism evidence="5 6">
    <name type="scientific">Leucobacter luti</name>
    <dbReference type="NCBI Taxonomy" id="340320"/>
    <lineage>
        <taxon>Bacteria</taxon>
        <taxon>Bacillati</taxon>
        <taxon>Actinomycetota</taxon>
        <taxon>Actinomycetes</taxon>
        <taxon>Micrococcales</taxon>
        <taxon>Microbacteriaceae</taxon>
        <taxon>Leucobacter</taxon>
    </lineage>
</organism>
<dbReference type="RefSeq" id="WP_133615786.1">
    <property type="nucleotide sequence ID" value="NZ_SNYA01000002.1"/>
</dbReference>